<keyword evidence="8" id="KW-1185">Reference proteome</keyword>
<keyword evidence="1 4" id="KW-0489">Methyltransferase</keyword>
<feature type="domain" description="Methyltransferase" evidence="5">
    <location>
        <begin position="123"/>
        <end position="252"/>
    </location>
</feature>
<dbReference type="AlphaFoldDB" id="A0A839SW99"/>
<dbReference type="Proteomes" id="UP000581135">
    <property type="component" value="Unassembled WGS sequence"/>
</dbReference>
<dbReference type="InterPro" id="IPR050320">
    <property type="entry name" value="N5-glutamine_MTase"/>
</dbReference>
<comment type="function">
    <text evidence="4">Methylates the class 1 translation termination release factors RF1/PrfA and RF2/PrfB on the glutamine residue of the universally conserved GGQ motif.</text>
</comment>
<dbReference type="RefSeq" id="WP_183417144.1">
    <property type="nucleotide sequence ID" value="NZ_JACHXA010000008.1"/>
</dbReference>
<dbReference type="Pfam" id="PF17827">
    <property type="entry name" value="PrmC_N"/>
    <property type="match status" value="1"/>
</dbReference>
<accession>A0A839SW99</accession>
<dbReference type="InterPro" id="IPR025714">
    <property type="entry name" value="Methyltranfer_dom"/>
</dbReference>
<feature type="binding site" evidence="4">
    <location>
        <begin position="129"/>
        <end position="133"/>
    </location>
    <ligand>
        <name>S-adenosyl-L-methionine</name>
        <dbReference type="ChEBI" id="CHEBI:59789"/>
    </ligand>
</feature>
<keyword evidence="3 4" id="KW-0949">S-adenosyl-L-methionine</keyword>
<evidence type="ECO:0000313" key="8">
    <source>
        <dbReference type="Proteomes" id="UP000581135"/>
    </source>
</evidence>
<dbReference type="HAMAP" id="MF_02126">
    <property type="entry name" value="RF_methyltr_PrmC"/>
    <property type="match status" value="1"/>
</dbReference>
<feature type="binding site" evidence="4">
    <location>
        <position position="152"/>
    </location>
    <ligand>
        <name>S-adenosyl-L-methionine</name>
        <dbReference type="ChEBI" id="CHEBI:59789"/>
    </ligand>
</feature>
<comment type="similarity">
    <text evidence="4">Belongs to the protein N5-glutamine methyltransferase family. PrmC subfamily.</text>
</comment>
<dbReference type="InterPro" id="IPR019874">
    <property type="entry name" value="RF_methyltr_PrmC"/>
</dbReference>
<dbReference type="PROSITE" id="PS00092">
    <property type="entry name" value="N6_MTASE"/>
    <property type="match status" value="1"/>
</dbReference>
<dbReference type="PANTHER" id="PTHR18895:SF74">
    <property type="entry name" value="MTRF1L RELEASE FACTOR GLUTAMINE METHYLTRANSFERASE"/>
    <property type="match status" value="1"/>
</dbReference>
<feature type="binding site" evidence="4">
    <location>
        <begin position="199"/>
        <end position="202"/>
    </location>
    <ligand>
        <name>substrate</name>
    </ligand>
</feature>
<sequence>MTAGRSGCATAEALLSAATIRLSAAGIEAARREARLLLAQALSCDPQKLFQEPGYSVNGKDQQVFETLVSRRLAGVPLSRLRGWREFWSLRFKLSAETLDPRADSETLIEAALARIKNHDEPLEFLDLGTGSGCLLLALLSEYPNAWGLGIDLSNDAAATASENARALGLDDRAAFLCGDWAASLVCDGARKFDLVVSNPPYINALEFDHLAPEVRLHDPCLALAGGDDGLACYRILIPQVLDLVKEGGLLLLEIGSMQAQAVVGLLSASGWTKISVLKDLAGLDRCIAACR</sequence>
<dbReference type="SUPFAM" id="SSF53335">
    <property type="entry name" value="S-adenosyl-L-methionine-dependent methyltransferases"/>
    <property type="match status" value="1"/>
</dbReference>
<evidence type="ECO:0000256" key="1">
    <source>
        <dbReference type="ARBA" id="ARBA00022603"/>
    </source>
</evidence>
<protein>
    <recommendedName>
        <fullName evidence="4">Release factor glutamine methyltransferase</fullName>
        <shortName evidence="4">RF MTase</shortName>
        <ecNumber evidence="4">2.1.1.297</ecNumber>
    </recommendedName>
    <alternativeName>
        <fullName evidence="4">N5-glutamine methyltransferase PrmC</fullName>
    </alternativeName>
    <alternativeName>
        <fullName evidence="4">Protein-(glutamine-N5) MTase PrmC</fullName>
    </alternativeName>
    <alternativeName>
        <fullName evidence="4">Protein-glutamine N-methyltransferase PrmC</fullName>
    </alternativeName>
</protein>
<dbReference type="EMBL" id="JACHXA010000008">
    <property type="protein sequence ID" value="MBB3066319.1"/>
    <property type="molecule type" value="Genomic_DNA"/>
</dbReference>
<feature type="binding site" evidence="4">
    <location>
        <position position="181"/>
    </location>
    <ligand>
        <name>S-adenosyl-L-methionine</name>
        <dbReference type="ChEBI" id="CHEBI:59789"/>
    </ligand>
</feature>
<dbReference type="GO" id="GO:0003676">
    <property type="term" value="F:nucleic acid binding"/>
    <property type="evidence" value="ECO:0007669"/>
    <property type="project" value="InterPro"/>
</dbReference>
<evidence type="ECO:0000313" key="7">
    <source>
        <dbReference type="EMBL" id="MBB3066319.1"/>
    </source>
</evidence>
<dbReference type="GO" id="GO:0102559">
    <property type="term" value="F:peptide chain release factor N(5)-glutamine methyltransferase activity"/>
    <property type="evidence" value="ECO:0007669"/>
    <property type="project" value="UniProtKB-EC"/>
</dbReference>
<organism evidence="7 8">
    <name type="scientific">Limibacillus halophilus</name>
    <dbReference type="NCBI Taxonomy" id="1579333"/>
    <lineage>
        <taxon>Bacteria</taxon>
        <taxon>Pseudomonadati</taxon>
        <taxon>Pseudomonadota</taxon>
        <taxon>Alphaproteobacteria</taxon>
        <taxon>Rhodospirillales</taxon>
        <taxon>Rhodovibrionaceae</taxon>
        <taxon>Limibacillus</taxon>
    </lineage>
</organism>
<dbReference type="PANTHER" id="PTHR18895">
    <property type="entry name" value="HEMK METHYLTRANSFERASE"/>
    <property type="match status" value="1"/>
</dbReference>
<dbReference type="Gene3D" id="3.40.50.150">
    <property type="entry name" value="Vaccinia Virus protein VP39"/>
    <property type="match status" value="1"/>
</dbReference>
<name>A0A839SW99_9PROT</name>
<evidence type="ECO:0000259" key="5">
    <source>
        <dbReference type="Pfam" id="PF13847"/>
    </source>
</evidence>
<comment type="caution">
    <text evidence="7">The sequence shown here is derived from an EMBL/GenBank/DDBJ whole genome shotgun (WGS) entry which is preliminary data.</text>
</comment>
<dbReference type="NCBIfam" id="TIGR03534">
    <property type="entry name" value="RF_mod_PrmC"/>
    <property type="match status" value="1"/>
</dbReference>
<reference evidence="7 8" key="1">
    <citation type="submission" date="2020-08" db="EMBL/GenBank/DDBJ databases">
        <title>Genomic Encyclopedia of Type Strains, Phase III (KMG-III): the genomes of soil and plant-associated and newly described type strains.</title>
        <authorList>
            <person name="Whitman W."/>
        </authorList>
    </citation>
    <scope>NUCLEOTIDE SEQUENCE [LARGE SCALE GENOMIC DNA]</scope>
    <source>
        <strain evidence="7 8">CECT 8803</strain>
    </source>
</reference>
<evidence type="ECO:0000256" key="2">
    <source>
        <dbReference type="ARBA" id="ARBA00022679"/>
    </source>
</evidence>
<dbReference type="InterPro" id="IPR040758">
    <property type="entry name" value="PrmC_N"/>
</dbReference>
<dbReference type="NCBIfam" id="TIGR00536">
    <property type="entry name" value="hemK_fam"/>
    <property type="match status" value="1"/>
</dbReference>
<feature type="domain" description="Release factor glutamine methyltransferase N-terminal" evidence="6">
    <location>
        <begin position="14"/>
        <end position="83"/>
    </location>
</feature>
<evidence type="ECO:0000259" key="6">
    <source>
        <dbReference type="Pfam" id="PF17827"/>
    </source>
</evidence>
<evidence type="ECO:0000256" key="4">
    <source>
        <dbReference type="HAMAP-Rule" id="MF_02126"/>
    </source>
</evidence>
<evidence type="ECO:0000256" key="3">
    <source>
        <dbReference type="ARBA" id="ARBA00022691"/>
    </source>
</evidence>
<dbReference type="Pfam" id="PF13847">
    <property type="entry name" value="Methyltransf_31"/>
    <property type="match status" value="1"/>
</dbReference>
<dbReference type="InterPro" id="IPR029063">
    <property type="entry name" value="SAM-dependent_MTases_sf"/>
</dbReference>
<dbReference type="CDD" id="cd02440">
    <property type="entry name" value="AdoMet_MTases"/>
    <property type="match status" value="1"/>
</dbReference>
<dbReference type="GO" id="GO:0032259">
    <property type="term" value="P:methylation"/>
    <property type="evidence" value="ECO:0007669"/>
    <property type="project" value="UniProtKB-KW"/>
</dbReference>
<dbReference type="InterPro" id="IPR002052">
    <property type="entry name" value="DNA_methylase_N6_adenine_CS"/>
</dbReference>
<dbReference type="Gene3D" id="1.10.8.10">
    <property type="entry name" value="DNA helicase RuvA subunit, C-terminal domain"/>
    <property type="match status" value="1"/>
</dbReference>
<proteinExistence type="inferred from homology"/>
<comment type="catalytic activity">
    <reaction evidence="4">
        <text>L-glutaminyl-[peptide chain release factor] + S-adenosyl-L-methionine = N(5)-methyl-L-glutaminyl-[peptide chain release factor] + S-adenosyl-L-homocysteine + H(+)</text>
        <dbReference type="Rhea" id="RHEA:42896"/>
        <dbReference type="Rhea" id="RHEA-COMP:10271"/>
        <dbReference type="Rhea" id="RHEA-COMP:10272"/>
        <dbReference type="ChEBI" id="CHEBI:15378"/>
        <dbReference type="ChEBI" id="CHEBI:30011"/>
        <dbReference type="ChEBI" id="CHEBI:57856"/>
        <dbReference type="ChEBI" id="CHEBI:59789"/>
        <dbReference type="ChEBI" id="CHEBI:61891"/>
        <dbReference type="EC" id="2.1.1.297"/>
    </reaction>
</comment>
<keyword evidence="2 4" id="KW-0808">Transferase</keyword>
<feature type="binding site" evidence="4">
    <location>
        <position position="199"/>
    </location>
    <ligand>
        <name>S-adenosyl-L-methionine</name>
        <dbReference type="ChEBI" id="CHEBI:59789"/>
    </ligand>
</feature>
<dbReference type="EC" id="2.1.1.297" evidence="4"/>
<gene>
    <name evidence="4" type="primary">prmC</name>
    <name evidence="7" type="ORF">FHR98_002625</name>
</gene>
<dbReference type="InterPro" id="IPR004556">
    <property type="entry name" value="HemK-like"/>
</dbReference>